<feature type="domain" description="DinB-like" evidence="1">
    <location>
        <begin position="25"/>
        <end position="177"/>
    </location>
</feature>
<comment type="caution">
    <text evidence="2">The sequence shown here is derived from an EMBL/GenBank/DDBJ whole genome shotgun (WGS) entry which is preliminary data.</text>
</comment>
<dbReference type="EMBL" id="JACHIA010000002">
    <property type="protein sequence ID" value="MBB6069233.1"/>
    <property type="molecule type" value="Genomic_DNA"/>
</dbReference>
<dbReference type="SUPFAM" id="SSF109854">
    <property type="entry name" value="DinB/YfiT-like putative metalloenzymes"/>
    <property type="match status" value="1"/>
</dbReference>
<gene>
    <name evidence="2" type="ORF">HNQ61_000848</name>
</gene>
<evidence type="ECO:0000313" key="3">
    <source>
        <dbReference type="Proteomes" id="UP000582837"/>
    </source>
</evidence>
<proteinExistence type="predicted"/>
<dbReference type="Pfam" id="PF12867">
    <property type="entry name" value="DinB_2"/>
    <property type="match status" value="1"/>
</dbReference>
<organism evidence="2 3">
    <name type="scientific">Longimicrobium terrae</name>
    <dbReference type="NCBI Taxonomy" id="1639882"/>
    <lineage>
        <taxon>Bacteria</taxon>
        <taxon>Pseudomonadati</taxon>
        <taxon>Gemmatimonadota</taxon>
        <taxon>Longimicrobiia</taxon>
        <taxon>Longimicrobiales</taxon>
        <taxon>Longimicrobiaceae</taxon>
        <taxon>Longimicrobium</taxon>
    </lineage>
</organism>
<dbReference type="AlphaFoldDB" id="A0A841GVB9"/>
<evidence type="ECO:0000313" key="2">
    <source>
        <dbReference type="EMBL" id="MBB6069233.1"/>
    </source>
</evidence>
<protein>
    <recommendedName>
        <fullName evidence="1">DinB-like domain-containing protein</fullName>
    </recommendedName>
</protein>
<keyword evidence="3" id="KW-1185">Reference proteome</keyword>
<dbReference type="Proteomes" id="UP000582837">
    <property type="component" value="Unassembled WGS sequence"/>
</dbReference>
<dbReference type="InterPro" id="IPR024775">
    <property type="entry name" value="DinB-like"/>
</dbReference>
<dbReference type="Gene3D" id="1.20.120.450">
    <property type="entry name" value="dinb family like domain"/>
    <property type="match status" value="1"/>
</dbReference>
<accession>A0A841GVB9</accession>
<name>A0A841GVB9_9BACT</name>
<evidence type="ECO:0000259" key="1">
    <source>
        <dbReference type="Pfam" id="PF12867"/>
    </source>
</evidence>
<dbReference type="InterPro" id="IPR034660">
    <property type="entry name" value="DinB/YfiT-like"/>
</dbReference>
<dbReference type="RefSeq" id="WP_170038015.1">
    <property type="nucleotide sequence ID" value="NZ_JABDTL010000002.1"/>
</dbReference>
<sequence>MATATAPRADARWSAALEEHQVALAAYLDAGQTVSDAAWTQPWAPGKWSPAQITEHLAMVYRVFITEMTEGVGMRMKLTPFRRGVLRTLMLPHMLFHRTFPKAAPAPREVRPVAENLPSRTAALADLRALGERFEHELSVARASGRPGLTHPFFGVIDWNRGVRLAAVHLEHHTRQIASLARR</sequence>
<reference evidence="2 3" key="1">
    <citation type="submission" date="2020-08" db="EMBL/GenBank/DDBJ databases">
        <title>Genomic Encyclopedia of Type Strains, Phase IV (KMG-IV): sequencing the most valuable type-strain genomes for metagenomic binning, comparative biology and taxonomic classification.</title>
        <authorList>
            <person name="Goeker M."/>
        </authorList>
    </citation>
    <scope>NUCLEOTIDE SEQUENCE [LARGE SCALE GENOMIC DNA]</scope>
    <source>
        <strain evidence="2 3">DSM 29007</strain>
    </source>
</reference>